<organism evidence="6 7">
    <name type="scientific">Stakelama marina</name>
    <dbReference type="NCBI Taxonomy" id="2826939"/>
    <lineage>
        <taxon>Bacteria</taxon>
        <taxon>Pseudomonadati</taxon>
        <taxon>Pseudomonadota</taxon>
        <taxon>Alphaproteobacteria</taxon>
        <taxon>Sphingomonadales</taxon>
        <taxon>Sphingomonadaceae</taxon>
        <taxon>Stakelama</taxon>
    </lineage>
</organism>
<sequence length="130" mass="13420" precursor="true">MRFAFVLATCLCAAAPVVVHAAPAEGAAMAGTEIDGGEASYFSTEIAGQRTASGDICDPDTLTAAHRTLPFGSRVRVTNPANGESVVVTINDRGPYAAGRVIDLSRAAADEIGLTRRGRGDVELTLLSDD</sequence>
<keyword evidence="2 3" id="KW-0961">Cell wall biogenesis/degradation</keyword>
<dbReference type="GO" id="GO:0071555">
    <property type="term" value="P:cell wall organization"/>
    <property type="evidence" value="ECO:0007669"/>
    <property type="project" value="UniProtKB-KW"/>
</dbReference>
<comment type="function">
    <text evidence="3">Lytic transglycosylase with a strong preference for naked glycan strands that lack stem peptides.</text>
</comment>
<dbReference type="InterPro" id="IPR009009">
    <property type="entry name" value="RlpA-like_DPBB"/>
</dbReference>
<comment type="similarity">
    <text evidence="3 4">Belongs to the RlpA family.</text>
</comment>
<dbReference type="InterPro" id="IPR012997">
    <property type="entry name" value="RplA"/>
</dbReference>
<evidence type="ECO:0000313" key="7">
    <source>
        <dbReference type="Proteomes" id="UP000676996"/>
    </source>
</evidence>
<dbReference type="EMBL" id="JAGRQC010000003">
    <property type="protein sequence ID" value="MBR0553242.1"/>
    <property type="molecule type" value="Genomic_DNA"/>
</dbReference>
<evidence type="ECO:0000313" key="6">
    <source>
        <dbReference type="EMBL" id="MBR0553242.1"/>
    </source>
</evidence>
<dbReference type="SUPFAM" id="SSF50685">
    <property type="entry name" value="Barwin-like endoglucanases"/>
    <property type="match status" value="1"/>
</dbReference>
<feature type="chain" id="PRO_5035977663" description="Endolytic peptidoglycan transglycosylase RlpA" evidence="3">
    <location>
        <begin position="22"/>
        <end position="130"/>
    </location>
</feature>
<dbReference type="EC" id="4.2.2.-" evidence="3"/>
<dbReference type="AlphaFoldDB" id="A0A8T4IGT2"/>
<evidence type="ECO:0000256" key="2">
    <source>
        <dbReference type="ARBA" id="ARBA00023316"/>
    </source>
</evidence>
<dbReference type="InterPro" id="IPR034718">
    <property type="entry name" value="RlpA"/>
</dbReference>
<dbReference type="PANTHER" id="PTHR34183:SF8">
    <property type="entry name" value="ENDOLYTIC PEPTIDOGLYCAN TRANSGLYCOSYLASE RLPA-RELATED"/>
    <property type="match status" value="1"/>
</dbReference>
<dbReference type="Proteomes" id="UP000676996">
    <property type="component" value="Unassembled WGS sequence"/>
</dbReference>
<evidence type="ECO:0000256" key="1">
    <source>
        <dbReference type="ARBA" id="ARBA00023239"/>
    </source>
</evidence>
<keyword evidence="1 3" id="KW-0456">Lyase</keyword>
<keyword evidence="7" id="KW-1185">Reference proteome</keyword>
<dbReference type="NCBIfam" id="TIGR00413">
    <property type="entry name" value="rlpA"/>
    <property type="match status" value="1"/>
</dbReference>
<keyword evidence="3" id="KW-0732">Signal</keyword>
<evidence type="ECO:0000256" key="3">
    <source>
        <dbReference type="HAMAP-Rule" id="MF_02071"/>
    </source>
</evidence>
<dbReference type="Gene3D" id="2.40.40.10">
    <property type="entry name" value="RlpA-like domain"/>
    <property type="match status" value="1"/>
</dbReference>
<dbReference type="InterPro" id="IPR036908">
    <property type="entry name" value="RlpA-like_sf"/>
</dbReference>
<dbReference type="PANTHER" id="PTHR34183">
    <property type="entry name" value="ENDOLYTIC PEPTIDOGLYCAN TRANSGLYCOSYLASE RLPA"/>
    <property type="match status" value="1"/>
</dbReference>
<dbReference type="RefSeq" id="WP_284054480.1">
    <property type="nucleotide sequence ID" value="NZ_JAGRQC010000003.1"/>
</dbReference>
<feature type="domain" description="RlpA-like protein double-psi beta-barrel" evidence="5">
    <location>
        <begin position="36"/>
        <end position="123"/>
    </location>
</feature>
<evidence type="ECO:0000256" key="4">
    <source>
        <dbReference type="RuleBase" id="RU003495"/>
    </source>
</evidence>
<proteinExistence type="inferred from homology"/>
<name>A0A8T4IGT2_9SPHN</name>
<gene>
    <name evidence="3" type="primary">rlpA</name>
    <name evidence="6" type="ORF">J7S20_12060</name>
</gene>
<comment type="caution">
    <text evidence="6">The sequence shown here is derived from an EMBL/GenBank/DDBJ whole genome shotgun (WGS) entry which is preliminary data.</text>
</comment>
<accession>A0A8T4IGT2</accession>
<feature type="signal peptide" evidence="3">
    <location>
        <begin position="1"/>
        <end position="21"/>
    </location>
</feature>
<dbReference type="GO" id="GO:0000270">
    <property type="term" value="P:peptidoglycan metabolic process"/>
    <property type="evidence" value="ECO:0007669"/>
    <property type="project" value="UniProtKB-UniRule"/>
</dbReference>
<dbReference type="HAMAP" id="MF_02071">
    <property type="entry name" value="RlpA"/>
    <property type="match status" value="1"/>
</dbReference>
<reference evidence="6" key="1">
    <citation type="submission" date="2021-04" db="EMBL/GenBank/DDBJ databases">
        <title>Ouciella asimina sp. nov., isolated from the surface seawater in the hydrothermal field of Okinawa Trough.</title>
        <authorList>
            <person name="Shuang W."/>
        </authorList>
    </citation>
    <scope>NUCLEOTIDE SEQUENCE</scope>
    <source>
        <strain evidence="6">LXI357</strain>
    </source>
</reference>
<dbReference type="GO" id="GO:0008932">
    <property type="term" value="F:lytic endotransglycosylase activity"/>
    <property type="evidence" value="ECO:0007669"/>
    <property type="project" value="UniProtKB-UniRule"/>
</dbReference>
<dbReference type="Pfam" id="PF03330">
    <property type="entry name" value="DPBB_1"/>
    <property type="match status" value="1"/>
</dbReference>
<dbReference type="CDD" id="cd22268">
    <property type="entry name" value="DPBB_RlpA-like"/>
    <property type="match status" value="1"/>
</dbReference>
<evidence type="ECO:0000259" key="5">
    <source>
        <dbReference type="Pfam" id="PF03330"/>
    </source>
</evidence>
<protein>
    <recommendedName>
        <fullName evidence="3">Endolytic peptidoglycan transglycosylase RlpA</fullName>
        <ecNumber evidence="3">4.2.2.-</ecNumber>
    </recommendedName>
</protein>